<reference evidence="1 2" key="1">
    <citation type="submission" date="2019-10" db="EMBL/GenBank/DDBJ databases">
        <title>Whole genome shotgun sequence of Acrocarpospora macrocephala NBRC 16266.</title>
        <authorList>
            <person name="Ichikawa N."/>
            <person name="Kimura A."/>
            <person name="Kitahashi Y."/>
            <person name="Komaki H."/>
            <person name="Oguchi A."/>
        </authorList>
    </citation>
    <scope>NUCLEOTIDE SEQUENCE [LARGE SCALE GENOMIC DNA]</scope>
    <source>
        <strain evidence="1 2">NBRC 16266</strain>
    </source>
</reference>
<dbReference type="AlphaFoldDB" id="A0A5M3X7J6"/>
<evidence type="ECO:0000313" key="2">
    <source>
        <dbReference type="Proteomes" id="UP000331127"/>
    </source>
</evidence>
<dbReference type="Proteomes" id="UP000331127">
    <property type="component" value="Unassembled WGS sequence"/>
</dbReference>
<dbReference type="Pfam" id="PF20329">
    <property type="entry name" value="DUF6624"/>
    <property type="match status" value="1"/>
</dbReference>
<evidence type="ECO:0000313" key="1">
    <source>
        <dbReference type="EMBL" id="GES14158.1"/>
    </source>
</evidence>
<organism evidence="1 2">
    <name type="scientific">Acrocarpospora macrocephala</name>
    <dbReference type="NCBI Taxonomy" id="150177"/>
    <lineage>
        <taxon>Bacteria</taxon>
        <taxon>Bacillati</taxon>
        <taxon>Actinomycetota</taxon>
        <taxon>Actinomycetes</taxon>
        <taxon>Streptosporangiales</taxon>
        <taxon>Streptosporangiaceae</taxon>
        <taxon>Acrocarpospora</taxon>
    </lineage>
</organism>
<dbReference type="OrthoDB" id="22038at2"/>
<protein>
    <submittedName>
        <fullName evidence="1">Uncharacterized protein</fullName>
    </submittedName>
</protein>
<keyword evidence="2" id="KW-1185">Reference proteome</keyword>
<sequence length="175" mass="20044">MFEGMTDDELRAELLRRMKVDQDIRQPAAEPPTQEYMARWMEIDRDNTAWLWAVVRERGWPLLSQVGEDGGLAAWLLAQHADASPEIQREFHAALSEAVVGEEAMPANLAYLEDRVRVNSGRPQLYGTQFMDDGRDFGPRPIEDPEHLDERRAAVGLEPFEDYVAQMQRLQEGYG</sequence>
<dbReference type="EMBL" id="BLAE01000055">
    <property type="protein sequence ID" value="GES14158.1"/>
    <property type="molecule type" value="Genomic_DNA"/>
</dbReference>
<name>A0A5M3X7J6_9ACTN</name>
<dbReference type="InterPro" id="IPR046732">
    <property type="entry name" value="DUF6624"/>
</dbReference>
<proteinExistence type="predicted"/>
<comment type="caution">
    <text evidence="1">The sequence shown here is derived from an EMBL/GenBank/DDBJ whole genome shotgun (WGS) entry which is preliminary data.</text>
</comment>
<gene>
    <name evidence="1" type="ORF">Amac_077550</name>
</gene>
<accession>A0A5M3X7J6</accession>